<feature type="transmembrane region" description="Helical" evidence="1">
    <location>
        <begin position="94"/>
        <end position="112"/>
    </location>
</feature>
<keyword evidence="1" id="KW-0472">Membrane</keyword>
<feature type="non-terminal residue" evidence="2">
    <location>
        <position position="1"/>
    </location>
</feature>
<evidence type="ECO:0000313" key="3">
    <source>
        <dbReference type="Proteomes" id="UP000231919"/>
    </source>
</evidence>
<keyword evidence="1" id="KW-0812">Transmembrane</keyword>
<proteinExistence type="predicted"/>
<keyword evidence="1" id="KW-1133">Transmembrane helix</keyword>
<sequence length="122" mass="14102">RLGIPKLPEKGIVWFVIRASFVYGIFVIGAVFFRSQTLGDAWHILFHGVQWAAEPAKHVLRTDLVAPFLIGGFLLHTLEYFEKVPRFYFKHQKIVISVFLILLVLLLSNYAGKGQDFIYFQF</sequence>
<feature type="transmembrane region" description="Helical" evidence="1">
    <location>
        <begin position="12"/>
        <end position="33"/>
    </location>
</feature>
<protein>
    <recommendedName>
        <fullName evidence="4">MBOAT family protein</fullName>
    </recommendedName>
</protein>
<evidence type="ECO:0000313" key="2">
    <source>
        <dbReference type="EMBL" id="PJZ27598.1"/>
    </source>
</evidence>
<evidence type="ECO:0000256" key="1">
    <source>
        <dbReference type="SAM" id="Phobius"/>
    </source>
</evidence>
<dbReference type="Proteomes" id="UP000231919">
    <property type="component" value="Unassembled WGS sequence"/>
</dbReference>
<evidence type="ECO:0008006" key="4">
    <source>
        <dbReference type="Google" id="ProtNLM"/>
    </source>
</evidence>
<name>A0ABX4N2F2_9LEPT</name>
<organism evidence="2 3">
    <name type="scientific">Leptospira kmetyi</name>
    <dbReference type="NCBI Taxonomy" id="408139"/>
    <lineage>
        <taxon>Bacteria</taxon>
        <taxon>Pseudomonadati</taxon>
        <taxon>Spirochaetota</taxon>
        <taxon>Spirochaetia</taxon>
        <taxon>Leptospirales</taxon>
        <taxon>Leptospiraceae</taxon>
        <taxon>Leptospira</taxon>
    </lineage>
</organism>
<feature type="transmembrane region" description="Helical" evidence="1">
    <location>
        <begin position="64"/>
        <end position="82"/>
    </location>
</feature>
<accession>A0ABX4N2F2</accession>
<gene>
    <name evidence="2" type="ORF">CH378_22270</name>
</gene>
<dbReference type="EMBL" id="NPDP01000091">
    <property type="protein sequence ID" value="PJZ27598.1"/>
    <property type="molecule type" value="Genomic_DNA"/>
</dbReference>
<keyword evidence="3" id="KW-1185">Reference proteome</keyword>
<reference evidence="2 3" key="1">
    <citation type="submission" date="2017-07" db="EMBL/GenBank/DDBJ databases">
        <title>Leptospira spp. isolated from tropical soils.</title>
        <authorList>
            <person name="Thibeaux R."/>
            <person name="Iraola G."/>
            <person name="Ferres I."/>
            <person name="Bierque E."/>
            <person name="Girault D."/>
            <person name="Soupe-Gilbert M.-E."/>
            <person name="Picardeau M."/>
            <person name="Goarant C."/>
        </authorList>
    </citation>
    <scope>NUCLEOTIDE SEQUENCE [LARGE SCALE GENOMIC DNA]</scope>
    <source>
        <strain evidence="2 3">JW2-C-B1</strain>
    </source>
</reference>
<comment type="caution">
    <text evidence="2">The sequence shown here is derived from an EMBL/GenBank/DDBJ whole genome shotgun (WGS) entry which is preliminary data.</text>
</comment>